<dbReference type="AlphaFoldDB" id="X1KM25"/>
<evidence type="ECO:0008006" key="2">
    <source>
        <dbReference type="Google" id="ProtNLM"/>
    </source>
</evidence>
<dbReference type="PANTHER" id="PTHR12277">
    <property type="entry name" value="ALPHA/BETA HYDROLASE DOMAIN-CONTAINING PROTEIN"/>
    <property type="match status" value="1"/>
</dbReference>
<organism evidence="1">
    <name type="scientific">marine sediment metagenome</name>
    <dbReference type="NCBI Taxonomy" id="412755"/>
    <lineage>
        <taxon>unclassified sequences</taxon>
        <taxon>metagenomes</taxon>
        <taxon>ecological metagenomes</taxon>
    </lineage>
</organism>
<name>X1KM25_9ZZZZ</name>
<accession>X1KM25</accession>
<feature type="non-terminal residue" evidence="1">
    <location>
        <position position="1"/>
    </location>
</feature>
<dbReference type="PANTHER" id="PTHR12277:SF81">
    <property type="entry name" value="PROTEIN ABHD13"/>
    <property type="match status" value="1"/>
</dbReference>
<comment type="caution">
    <text evidence="1">The sequence shown here is derived from an EMBL/GenBank/DDBJ whole genome shotgun (WGS) entry which is preliminary data.</text>
</comment>
<evidence type="ECO:0000313" key="1">
    <source>
        <dbReference type="EMBL" id="GAI08132.1"/>
    </source>
</evidence>
<dbReference type="SUPFAM" id="SSF53474">
    <property type="entry name" value="alpha/beta-Hydrolases"/>
    <property type="match status" value="1"/>
</dbReference>
<proteinExistence type="predicted"/>
<dbReference type="InterPro" id="IPR036918">
    <property type="entry name" value="Pyrv_Knase_C_sf"/>
</dbReference>
<protein>
    <recommendedName>
        <fullName evidence="2">Alpha/beta hydrolase</fullName>
    </recommendedName>
</protein>
<dbReference type="SUPFAM" id="SSF52935">
    <property type="entry name" value="PK C-terminal domain-like"/>
    <property type="match status" value="1"/>
</dbReference>
<dbReference type="Gene3D" id="3.40.1380.20">
    <property type="entry name" value="Pyruvate kinase, C-terminal domain"/>
    <property type="match status" value="1"/>
</dbReference>
<gene>
    <name evidence="1" type="ORF">S06H3_19693</name>
</gene>
<dbReference type="EMBL" id="BARV01010110">
    <property type="protein sequence ID" value="GAI08132.1"/>
    <property type="molecule type" value="Genomic_DNA"/>
</dbReference>
<sequence>TTTPTVMAILLRTLCQGIKVGVEIILMATDGGCIAAGEKVIAITGTGRGSDTAVVAIAATSTKLHELHITSERIYIIGFCSGAASACIFASQNSVGALVLDGCFADVRDMVADQAVLMGIPRFLVNFLTPGLLLMTEIIYDYELVNAQDVIADVACPIFFIYEENDELISLEEMQLLFDLATHPANQFWEVGDAEHSQSYKTHPAEYIERVDGFLSALD</sequence>
<reference evidence="1" key="1">
    <citation type="journal article" date="2014" name="Front. Microbiol.">
        <title>High frequency of phylogenetically diverse reductive dehalogenase-homologous genes in deep subseafloor sedimentary metagenomes.</title>
        <authorList>
            <person name="Kawai M."/>
            <person name="Futagami T."/>
            <person name="Toyoda A."/>
            <person name="Takaki Y."/>
            <person name="Nishi S."/>
            <person name="Hori S."/>
            <person name="Arai W."/>
            <person name="Tsubouchi T."/>
            <person name="Morono Y."/>
            <person name="Uchiyama I."/>
            <person name="Ito T."/>
            <person name="Fujiyama A."/>
            <person name="Inagaki F."/>
            <person name="Takami H."/>
        </authorList>
    </citation>
    <scope>NUCLEOTIDE SEQUENCE</scope>
    <source>
        <strain evidence="1">Expedition CK06-06</strain>
    </source>
</reference>
<dbReference type="InterPro" id="IPR029058">
    <property type="entry name" value="AB_hydrolase_fold"/>
</dbReference>